<sequence>MGNVYVRIGIYRYAYHTDLDCPALNGKPETYQGREELAEEEARAQGLRACRQCKR</sequence>
<keyword evidence="2" id="KW-1185">Reference proteome</keyword>
<organism evidence="1 2">
    <name type="scientific">Allostreptomyces psammosilenae</name>
    <dbReference type="NCBI Taxonomy" id="1892865"/>
    <lineage>
        <taxon>Bacteria</taxon>
        <taxon>Bacillati</taxon>
        <taxon>Actinomycetota</taxon>
        <taxon>Actinomycetes</taxon>
        <taxon>Kitasatosporales</taxon>
        <taxon>Streptomycetaceae</taxon>
        <taxon>Allostreptomyces</taxon>
    </lineage>
</organism>
<dbReference type="Proteomes" id="UP000567795">
    <property type="component" value="Unassembled WGS sequence"/>
</dbReference>
<protein>
    <recommendedName>
        <fullName evidence="3">Ada DNA repair metal-binding domain-containing protein</fullName>
    </recommendedName>
</protein>
<accession>A0A853A0E5</accession>
<evidence type="ECO:0008006" key="3">
    <source>
        <dbReference type="Google" id="ProtNLM"/>
    </source>
</evidence>
<name>A0A853A0E5_9ACTN</name>
<reference evidence="1 2" key="1">
    <citation type="submission" date="2020-07" db="EMBL/GenBank/DDBJ databases">
        <title>Sequencing the genomes of 1000 actinobacteria strains.</title>
        <authorList>
            <person name="Klenk H.-P."/>
        </authorList>
    </citation>
    <scope>NUCLEOTIDE SEQUENCE [LARGE SCALE GENOMIC DNA]</scope>
    <source>
        <strain evidence="1 2">DSM 42178</strain>
    </source>
</reference>
<dbReference type="AlphaFoldDB" id="A0A853A0E5"/>
<proteinExistence type="predicted"/>
<gene>
    <name evidence="1" type="ORF">FHU37_003347</name>
</gene>
<comment type="caution">
    <text evidence="1">The sequence shown here is derived from an EMBL/GenBank/DDBJ whole genome shotgun (WGS) entry which is preliminary data.</text>
</comment>
<dbReference type="EMBL" id="JACBZD010000001">
    <property type="protein sequence ID" value="NYI06404.1"/>
    <property type="molecule type" value="Genomic_DNA"/>
</dbReference>
<evidence type="ECO:0000313" key="1">
    <source>
        <dbReference type="EMBL" id="NYI06404.1"/>
    </source>
</evidence>
<dbReference type="RefSeq" id="WP_179814989.1">
    <property type="nucleotide sequence ID" value="NZ_JACBZD010000001.1"/>
</dbReference>
<evidence type="ECO:0000313" key="2">
    <source>
        <dbReference type="Proteomes" id="UP000567795"/>
    </source>
</evidence>